<evidence type="ECO:0000313" key="4">
    <source>
        <dbReference type="EMBL" id="KGM86158.1"/>
    </source>
</evidence>
<evidence type="ECO:0000313" key="5">
    <source>
        <dbReference type="Proteomes" id="UP000030021"/>
    </source>
</evidence>
<feature type="domain" description="Imelysin-like" evidence="3">
    <location>
        <begin position="4"/>
        <end position="117"/>
    </location>
</feature>
<name>A0A0A0HJ02_9RHOB</name>
<accession>A0A0A0HJ02</accession>
<protein>
    <submittedName>
        <fullName evidence="4">Imelysin</fullName>
    </submittedName>
</protein>
<dbReference type="HOGENOM" id="CLU_1843625_0_0_5"/>
<dbReference type="RefSeq" id="WP_146005703.1">
    <property type="nucleotide sequence ID" value="NZ_KN293988.1"/>
</dbReference>
<gene>
    <name evidence="4" type="ORF">rosmuc_04032</name>
</gene>
<reference evidence="4 5" key="1">
    <citation type="submission" date="2013-01" db="EMBL/GenBank/DDBJ databases">
        <authorList>
            <person name="Fiebig A."/>
            <person name="Goeker M."/>
            <person name="Klenk H.-P.P."/>
        </authorList>
    </citation>
    <scope>NUCLEOTIDE SEQUENCE [LARGE SCALE GENOMIC DNA]</scope>
    <source>
        <strain evidence="4 5">DSM 17069</strain>
    </source>
</reference>
<evidence type="ECO:0000256" key="2">
    <source>
        <dbReference type="ARBA" id="ARBA00022729"/>
    </source>
</evidence>
<organism evidence="4 5">
    <name type="scientific">Roseovarius mucosus DSM 17069</name>
    <dbReference type="NCBI Taxonomy" id="1288298"/>
    <lineage>
        <taxon>Bacteria</taxon>
        <taxon>Pseudomonadati</taxon>
        <taxon>Pseudomonadota</taxon>
        <taxon>Alphaproteobacteria</taxon>
        <taxon>Rhodobacterales</taxon>
        <taxon>Roseobacteraceae</taxon>
        <taxon>Roseovarius</taxon>
    </lineage>
</organism>
<dbReference type="InterPro" id="IPR018976">
    <property type="entry name" value="Imelysin-like"/>
</dbReference>
<dbReference type="Gene3D" id="1.20.1420.20">
    <property type="entry name" value="M75 peptidase, HXXE motif"/>
    <property type="match status" value="1"/>
</dbReference>
<dbReference type="InterPro" id="IPR038352">
    <property type="entry name" value="Imelysin_sf"/>
</dbReference>
<dbReference type="PATRIC" id="fig|1288298.3.peg.4035"/>
<dbReference type="eggNOG" id="COG3489">
    <property type="taxonomic scope" value="Bacteria"/>
</dbReference>
<evidence type="ECO:0000259" key="3">
    <source>
        <dbReference type="Pfam" id="PF09375"/>
    </source>
</evidence>
<dbReference type="Pfam" id="PF09375">
    <property type="entry name" value="Peptidase_M75"/>
    <property type="match status" value="1"/>
</dbReference>
<evidence type="ECO:0000256" key="1">
    <source>
        <dbReference type="ARBA" id="ARBA00004196"/>
    </source>
</evidence>
<dbReference type="EMBL" id="AONH01000024">
    <property type="protein sequence ID" value="KGM86158.1"/>
    <property type="molecule type" value="Genomic_DNA"/>
</dbReference>
<proteinExistence type="predicted"/>
<sequence length="139" mass="15090">MTAEAQRALYTQVLSTLEFTANKRLGLPLGTFARPRPALAEARRSGRSLRQVWLAAQAAHSLATALADWDLPKSDAALVQLEKTAEAIKDPSFQDVTYPQARLRVEVLQQAVKALHEAIAEEIGTRLGIAPGFNAQDGD</sequence>
<keyword evidence="2" id="KW-0732">Signal</keyword>
<dbReference type="GO" id="GO:0030313">
    <property type="term" value="C:cell envelope"/>
    <property type="evidence" value="ECO:0007669"/>
    <property type="project" value="UniProtKB-SubCell"/>
</dbReference>
<comment type="caution">
    <text evidence="4">The sequence shown here is derived from an EMBL/GenBank/DDBJ whole genome shotgun (WGS) entry which is preliminary data.</text>
</comment>
<comment type="subcellular location">
    <subcellularLocation>
        <location evidence="1">Cell envelope</location>
    </subcellularLocation>
</comment>
<dbReference type="Proteomes" id="UP000030021">
    <property type="component" value="Unassembled WGS sequence"/>
</dbReference>
<dbReference type="OrthoDB" id="5729110at2"/>
<dbReference type="AlphaFoldDB" id="A0A0A0HJ02"/>